<evidence type="ECO:0000259" key="3">
    <source>
        <dbReference type="Pfam" id="PF04967"/>
    </source>
</evidence>
<dbReference type="Pfam" id="PF04967">
    <property type="entry name" value="HTH_10"/>
    <property type="match status" value="1"/>
</dbReference>
<protein>
    <recommendedName>
        <fullName evidence="3">HTH bat-type domain-containing protein</fullName>
    </recommendedName>
</protein>
<dbReference type="PANTHER" id="PTHR34236:SF1">
    <property type="entry name" value="DIMETHYL SULFOXIDE REDUCTASE TRANSCRIPTIONAL ACTIVATOR"/>
    <property type="match status" value="1"/>
</dbReference>
<keyword evidence="5" id="KW-1185">Reference proteome</keyword>
<reference evidence="5" key="1">
    <citation type="submission" date="2017-01" db="EMBL/GenBank/DDBJ databases">
        <authorList>
            <person name="Varghese N."/>
            <person name="Submissions S."/>
        </authorList>
    </citation>
    <scope>NUCLEOTIDE SEQUENCE [LARGE SCALE GENOMIC DNA]</scope>
    <source>
        <strain evidence="5">CGMCC 1.7737</strain>
    </source>
</reference>
<proteinExistence type="predicted"/>
<keyword evidence="2" id="KW-0804">Transcription</keyword>
<dbReference type="AlphaFoldDB" id="A0A1N7B2W9"/>
<feature type="domain" description="HTH bat-type" evidence="3">
    <location>
        <begin position="178"/>
        <end position="229"/>
    </location>
</feature>
<evidence type="ECO:0000313" key="4">
    <source>
        <dbReference type="EMBL" id="SIR45636.1"/>
    </source>
</evidence>
<evidence type="ECO:0000313" key="5">
    <source>
        <dbReference type="Proteomes" id="UP000186914"/>
    </source>
</evidence>
<organism evidence="4 5">
    <name type="scientific">Haladaptatus litoreus</name>
    <dbReference type="NCBI Taxonomy" id="553468"/>
    <lineage>
        <taxon>Archaea</taxon>
        <taxon>Methanobacteriati</taxon>
        <taxon>Methanobacteriota</taxon>
        <taxon>Stenosarchaea group</taxon>
        <taxon>Halobacteria</taxon>
        <taxon>Halobacteriales</taxon>
        <taxon>Haladaptataceae</taxon>
        <taxon>Haladaptatus</taxon>
    </lineage>
</organism>
<name>A0A1N7B2W9_9EURY</name>
<dbReference type="RefSeq" id="WP_076430364.1">
    <property type="nucleotide sequence ID" value="NZ_FTNO01000002.1"/>
</dbReference>
<accession>A0A1N7B2W9</accession>
<dbReference type="PANTHER" id="PTHR34236">
    <property type="entry name" value="DIMETHYL SULFOXIDE REDUCTASE TRANSCRIPTIONAL ACTIVATOR"/>
    <property type="match status" value="1"/>
</dbReference>
<keyword evidence="1" id="KW-0805">Transcription regulation</keyword>
<dbReference type="OrthoDB" id="194721at2157"/>
<sequence>MSVIHVKDQHDGASYRQVELKLWHPGCWTLEVTDEYDGTHILEKSLYPTDETVKGDFILVSEGDHDIETFVEAIDAHRVVESTAILKDGGSRARVVVTYERASSIVPEIVNSEFMPIEPVHITGGYEQWTVLVRADRLESVFARLEEEYDITLEAIHEVDPHDNVEFADTSDQIYDSLSARQMECLFEAHDVGYYNWPREVSANAIADDFGISGPTFLEHLRKGEQKVLDAFLTKLSGRNY</sequence>
<evidence type="ECO:0000256" key="2">
    <source>
        <dbReference type="ARBA" id="ARBA00023163"/>
    </source>
</evidence>
<gene>
    <name evidence="4" type="ORF">SAMN05421858_2308</name>
</gene>
<evidence type="ECO:0000256" key="1">
    <source>
        <dbReference type="ARBA" id="ARBA00023015"/>
    </source>
</evidence>
<dbReference type="Proteomes" id="UP000186914">
    <property type="component" value="Unassembled WGS sequence"/>
</dbReference>
<dbReference type="InterPro" id="IPR007050">
    <property type="entry name" value="HTH_bacterioopsin"/>
</dbReference>
<dbReference type="EMBL" id="FTNO01000002">
    <property type="protein sequence ID" value="SIR45636.1"/>
    <property type="molecule type" value="Genomic_DNA"/>
</dbReference>